<sequence length="578" mass="67479">MNRIFIISLLGIFLTACSEKVEKQTAEIQIDRQWWKEGTLYQIYPQSFKDTDGDGFGDFRGIIDELDYLQSLGITAVWMNPFFESPMVDNGYDVSNYRAINPRYGTMEDFEEMVKGMKERGIRFVLDVVVNHSSDQHEWFQSAKNSRNSEYRDYYHWWPAEKGEPPYRYSLFDPEGGWDYVKETDSYYLHTFAEQQPDLNWENPKLRQEVYDIMKFWAEKGVDGFRMDAFQFASKDITYPEFPEGYESEFIKYHGLRPALHDYLKEMYLEVMEPYNVFAVAEGAGSTFQDAHDLVDADRKELQVAYHFEYVDMSRTPAGYELSDFKEVFSRWDSAFAEKGWIAVFLSNHDNARLVDRFGNSSPEFRRVTTQLLNTFLLSMRGTPYTYYGDELGMTNLDMPTIEEYVDIDALGKYKAAKAAGQDMEEFMEVLNYSSRENARTPMQWNDSENAGFTTGTPWKRVNPNYKEINVEQQNSDPNSVLNHFRKMTKLRNENLVLVYGDYELLLPDHEQIYAYTRILGEDKMLVLLNFSDKPAEATLPEAQGLIEIFINNYDSSPIKAESKIVLEPYQAVIVKMN</sequence>
<evidence type="ECO:0000313" key="6">
    <source>
        <dbReference type="Proteomes" id="UP000588604"/>
    </source>
</evidence>
<dbReference type="PANTHER" id="PTHR10357:SF179">
    <property type="entry name" value="NEUTRAL AND BASIC AMINO ACID TRANSPORT PROTEIN RBAT"/>
    <property type="match status" value="1"/>
</dbReference>
<dbReference type="InterPro" id="IPR006047">
    <property type="entry name" value="GH13_cat_dom"/>
</dbReference>
<dbReference type="InterPro" id="IPR013780">
    <property type="entry name" value="Glyco_hydro_b"/>
</dbReference>
<comment type="caution">
    <text evidence="5">The sequence shown here is derived from an EMBL/GenBank/DDBJ whole genome shotgun (WGS) entry which is preliminary data.</text>
</comment>
<dbReference type="PROSITE" id="PS51257">
    <property type="entry name" value="PROKAR_LIPOPROTEIN"/>
    <property type="match status" value="1"/>
</dbReference>
<dbReference type="AlphaFoldDB" id="A0A841MHJ9"/>
<dbReference type="CDD" id="cd11333">
    <property type="entry name" value="AmyAc_SI_OligoGlu_DGase"/>
    <property type="match status" value="1"/>
</dbReference>
<dbReference type="EC" id="3.2.1.10" evidence="5"/>
<dbReference type="InterPro" id="IPR056300">
    <property type="entry name" value="SusG-like_C"/>
</dbReference>
<dbReference type="Pfam" id="PF23915">
    <property type="entry name" value="SusG_C"/>
    <property type="match status" value="1"/>
</dbReference>
<protein>
    <submittedName>
        <fullName evidence="5">Oligo-1,6-glucosidase</fullName>
        <ecNumber evidence="5">3.2.1.10</ecNumber>
    </submittedName>
</protein>
<dbReference type="SMART" id="SM00642">
    <property type="entry name" value="Aamy"/>
    <property type="match status" value="1"/>
</dbReference>
<dbReference type="GO" id="GO:0004574">
    <property type="term" value="F:oligo-1,6-glucosidase activity"/>
    <property type="evidence" value="ECO:0007669"/>
    <property type="project" value="UniProtKB-EC"/>
</dbReference>
<dbReference type="InterPro" id="IPR045857">
    <property type="entry name" value="O16G_dom_2"/>
</dbReference>
<dbReference type="SUPFAM" id="SSF51445">
    <property type="entry name" value="(Trans)glycosidases"/>
    <property type="match status" value="1"/>
</dbReference>
<dbReference type="EMBL" id="JACIJO010000001">
    <property type="protein sequence ID" value="MBB6324799.1"/>
    <property type="molecule type" value="Genomic_DNA"/>
</dbReference>
<dbReference type="GO" id="GO:0004556">
    <property type="term" value="F:alpha-amylase activity"/>
    <property type="evidence" value="ECO:0007669"/>
    <property type="project" value="TreeGrafter"/>
</dbReference>
<proteinExistence type="inferred from homology"/>
<accession>A0A841MHJ9</accession>
<reference evidence="5 6" key="1">
    <citation type="submission" date="2020-08" db="EMBL/GenBank/DDBJ databases">
        <title>Genomic Encyclopedia of Type Strains, Phase IV (KMG-IV): sequencing the most valuable type-strain genomes for metagenomic binning, comparative biology and taxonomic classification.</title>
        <authorList>
            <person name="Goeker M."/>
        </authorList>
    </citation>
    <scope>NUCLEOTIDE SEQUENCE [LARGE SCALE GENOMIC DNA]</scope>
    <source>
        <strain evidence="5 6">DSM 102044</strain>
    </source>
</reference>
<dbReference type="SUPFAM" id="SSF51011">
    <property type="entry name" value="Glycosyl hydrolase domain"/>
    <property type="match status" value="1"/>
</dbReference>
<feature type="domain" description="Glycosyl hydrolase family 13 catalytic" evidence="4">
    <location>
        <begin position="42"/>
        <end position="440"/>
    </location>
</feature>
<name>A0A841MHJ9_9BACT</name>
<dbReference type="RefSeq" id="WP_184492754.1">
    <property type="nucleotide sequence ID" value="NZ_JACIJO010000001.1"/>
</dbReference>
<evidence type="ECO:0000256" key="2">
    <source>
        <dbReference type="ARBA" id="ARBA00022801"/>
    </source>
</evidence>
<evidence type="ECO:0000259" key="4">
    <source>
        <dbReference type="SMART" id="SM00642"/>
    </source>
</evidence>
<keyword evidence="3 5" id="KW-0326">Glycosidase</keyword>
<keyword evidence="6" id="KW-1185">Reference proteome</keyword>
<keyword evidence="2 5" id="KW-0378">Hydrolase</keyword>
<dbReference type="InterPro" id="IPR017853">
    <property type="entry name" value="GH"/>
</dbReference>
<evidence type="ECO:0000256" key="3">
    <source>
        <dbReference type="ARBA" id="ARBA00023295"/>
    </source>
</evidence>
<comment type="similarity">
    <text evidence="1">Belongs to the glycosyl hydrolase 13 family.</text>
</comment>
<dbReference type="Gene3D" id="3.90.400.10">
    <property type="entry name" value="Oligo-1,6-glucosidase, Domain 2"/>
    <property type="match status" value="1"/>
</dbReference>
<dbReference type="Gene3D" id="3.20.20.80">
    <property type="entry name" value="Glycosidases"/>
    <property type="match status" value="1"/>
</dbReference>
<dbReference type="FunFam" id="3.20.20.80:FF:000064">
    <property type="entry name" value="Oligo-1,6-glucosidase"/>
    <property type="match status" value="1"/>
</dbReference>
<dbReference type="Proteomes" id="UP000588604">
    <property type="component" value="Unassembled WGS sequence"/>
</dbReference>
<dbReference type="GO" id="GO:0009313">
    <property type="term" value="P:oligosaccharide catabolic process"/>
    <property type="evidence" value="ECO:0007669"/>
    <property type="project" value="TreeGrafter"/>
</dbReference>
<evidence type="ECO:0000313" key="5">
    <source>
        <dbReference type="EMBL" id="MBB6324799.1"/>
    </source>
</evidence>
<organism evidence="5 6">
    <name type="scientific">Algoriphagus iocasae</name>
    <dbReference type="NCBI Taxonomy" id="1836499"/>
    <lineage>
        <taxon>Bacteria</taxon>
        <taxon>Pseudomonadati</taxon>
        <taxon>Bacteroidota</taxon>
        <taxon>Cytophagia</taxon>
        <taxon>Cytophagales</taxon>
        <taxon>Cyclobacteriaceae</taxon>
        <taxon>Algoriphagus</taxon>
    </lineage>
</organism>
<dbReference type="FunFam" id="2.60.40.1180:FF:000007">
    <property type="entry name" value="Sucrose isomerase"/>
    <property type="match status" value="1"/>
</dbReference>
<gene>
    <name evidence="5" type="ORF">FHS59_000414</name>
</gene>
<dbReference type="Gene3D" id="2.60.40.1180">
    <property type="entry name" value="Golgi alpha-mannosidase II"/>
    <property type="match status" value="1"/>
</dbReference>
<dbReference type="Pfam" id="PF00128">
    <property type="entry name" value="Alpha-amylase"/>
    <property type="match status" value="1"/>
</dbReference>
<evidence type="ECO:0000256" key="1">
    <source>
        <dbReference type="ARBA" id="ARBA00008061"/>
    </source>
</evidence>
<dbReference type="PANTHER" id="PTHR10357">
    <property type="entry name" value="ALPHA-AMYLASE FAMILY MEMBER"/>
    <property type="match status" value="1"/>
</dbReference>